<sequence length="207" mass="23458">MTLKTIKHCITSIVIFTVGFISQVMATELIIPDTFVVERLNGEEFSANFFASETKLALLPGQNVLVLKYSELFDDDTEDHHITVKSKPFILLFSVGKEEKLKFSYPKQTDGEGAKHFAKSPKVSLIKPNGSAVPVISQSLTTYNDTVMKETLSRRQAIVKQSLSEDDKGQFTQTGPQSLPMLKYWWQQASEKEQKEFLTFIKDSKRQ</sequence>
<proteinExistence type="inferred from homology"/>
<evidence type="ECO:0000313" key="3">
    <source>
        <dbReference type="EMBL" id="WOH37985.1"/>
    </source>
</evidence>
<dbReference type="Pfam" id="PF09829">
    <property type="entry name" value="DUF2057"/>
    <property type="match status" value="1"/>
</dbReference>
<evidence type="ECO:0000313" key="4">
    <source>
        <dbReference type="Proteomes" id="UP001301442"/>
    </source>
</evidence>
<accession>A0ABZ0GQR8</accession>
<dbReference type="PANTHER" id="PTHR38108:SF1">
    <property type="entry name" value="UPF0319 PROTEIN YCCT"/>
    <property type="match status" value="1"/>
</dbReference>
<organism evidence="3 4">
    <name type="scientific">Thalassotalea fonticola</name>
    <dbReference type="NCBI Taxonomy" id="3065649"/>
    <lineage>
        <taxon>Bacteria</taxon>
        <taxon>Pseudomonadati</taxon>
        <taxon>Pseudomonadota</taxon>
        <taxon>Gammaproteobacteria</taxon>
        <taxon>Alteromonadales</taxon>
        <taxon>Colwelliaceae</taxon>
        <taxon>Thalassotalea</taxon>
    </lineage>
</organism>
<gene>
    <name evidence="3" type="ORF">RI844_01750</name>
</gene>
<dbReference type="PANTHER" id="PTHR38108">
    <property type="entry name" value="UPF0319 PROTEIN YCCT"/>
    <property type="match status" value="1"/>
</dbReference>
<protein>
    <submittedName>
        <fullName evidence="3">DUF2057 domain-containing protein</fullName>
    </submittedName>
</protein>
<comment type="similarity">
    <text evidence="1">Belongs to the UPF0319 family.</text>
</comment>
<evidence type="ECO:0000256" key="2">
    <source>
        <dbReference type="ARBA" id="ARBA00022729"/>
    </source>
</evidence>
<dbReference type="EMBL" id="CP136600">
    <property type="protein sequence ID" value="WOH37985.1"/>
    <property type="molecule type" value="Genomic_DNA"/>
</dbReference>
<evidence type="ECO:0000256" key="1">
    <source>
        <dbReference type="ARBA" id="ARBA00008490"/>
    </source>
</evidence>
<keyword evidence="2" id="KW-0732">Signal</keyword>
<dbReference type="InterPro" id="IPR018635">
    <property type="entry name" value="UPF0319"/>
</dbReference>
<dbReference type="Proteomes" id="UP001301442">
    <property type="component" value="Chromosome"/>
</dbReference>
<reference evidence="3 4" key="1">
    <citation type="submission" date="2023-09" db="EMBL/GenBank/DDBJ databases">
        <authorList>
            <person name="Qi X."/>
        </authorList>
    </citation>
    <scope>NUCLEOTIDE SEQUENCE [LARGE SCALE GENOMIC DNA]</scope>
    <source>
        <strain evidence="3 4">S1-1</strain>
    </source>
</reference>
<name>A0ABZ0GQR8_9GAMM</name>
<keyword evidence="4" id="KW-1185">Reference proteome</keyword>
<dbReference type="RefSeq" id="WP_348396759.1">
    <property type="nucleotide sequence ID" value="NZ_CP136600.1"/>
</dbReference>